<name>A0A803XWX9_MELGA</name>
<evidence type="ECO:0000313" key="6">
    <source>
        <dbReference type="Proteomes" id="UP000001645"/>
    </source>
</evidence>
<keyword evidence="3" id="KW-0342">GTP-binding</keyword>
<reference evidence="5" key="3">
    <citation type="submission" date="2025-09" db="UniProtKB">
        <authorList>
            <consortium name="Ensembl"/>
        </authorList>
    </citation>
    <scope>IDENTIFICATION</scope>
</reference>
<dbReference type="InterPro" id="IPR045058">
    <property type="entry name" value="GIMA/IAN/Toc"/>
</dbReference>
<evidence type="ECO:0000259" key="4">
    <source>
        <dbReference type="PROSITE" id="PS51720"/>
    </source>
</evidence>
<proteinExistence type="inferred from homology"/>
<accession>A0A803XWX9</accession>
<keyword evidence="2" id="KW-0547">Nucleotide-binding</keyword>
<feature type="domain" description="AIG1-type G" evidence="4">
    <location>
        <begin position="23"/>
        <end position="244"/>
    </location>
</feature>
<dbReference type="Ensembl" id="ENSMGAT00000026519.1">
    <property type="protein sequence ID" value="ENSMGAP00000024025.1"/>
    <property type="gene ID" value="ENSMGAG00000019435.1"/>
</dbReference>
<dbReference type="PROSITE" id="PS51720">
    <property type="entry name" value="G_AIG1"/>
    <property type="match status" value="1"/>
</dbReference>
<sequence length="244" mass="27129">QEGLQLITASTRRAPMLHRDNRDSAMRLLLVGKTGGGRSATGNTLLGRCAFESKLATKPVTLSCQKADGHWNGHDITVIDTANIFYLWDDNAQVHKEILHCIKLSSPGPHAVLLVTQLGRFTQEDQEAVQSVQDIFGSDVLRYTIVVFTRGEELVAGSLDDYVKYTDNKALRDVIQSCEYRYCGINNRARGADTWGCRHLWRAPASPPPFGVSHHPLPSVVSHCVLNISRERDVAAWGRVNFLH</sequence>
<evidence type="ECO:0000313" key="5">
    <source>
        <dbReference type="Ensembl" id="ENSMGAP00000024025.1"/>
    </source>
</evidence>
<protein>
    <recommendedName>
        <fullName evidence="4">AIG1-type G domain-containing protein</fullName>
    </recommendedName>
</protein>
<reference evidence="5" key="2">
    <citation type="submission" date="2025-08" db="UniProtKB">
        <authorList>
            <consortium name="Ensembl"/>
        </authorList>
    </citation>
    <scope>IDENTIFICATION</scope>
</reference>
<dbReference type="InterPro" id="IPR027417">
    <property type="entry name" value="P-loop_NTPase"/>
</dbReference>
<dbReference type="Proteomes" id="UP000001645">
    <property type="component" value="Chromosome 6"/>
</dbReference>
<comment type="similarity">
    <text evidence="1">Belongs to the TRAFAC class TrmE-Era-EngA-EngB-Septin-like GTPase superfamily. AIG1/Toc34/Toc159-like paraseptin GTPase family. IAN subfamily.</text>
</comment>
<dbReference type="Pfam" id="PF04548">
    <property type="entry name" value="AIG1"/>
    <property type="match status" value="1"/>
</dbReference>
<dbReference type="GeneTree" id="ENSGT00940000154844"/>
<reference evidence="5 6" key="1">
    <citation type="journal article" date="2010" name="PLoS Biol.">
        <title>Multi-platform next-generation sequencing of the domestic turkey (Meleagris gallopavo): genome assembly and analysis.</title>
        <authorList>
            <person name="Dalloul R.A."/>
            <person name="Long J.A."/>
            <person name="Zimin A.V."/>
            <person name="Aslam L."/>
            <person name="Beal K."/>
            <person name="Blomberg L.A."/>
            <person name="Bouffard P."/>
            <person name="Burt D.W."/>
            <person name="Crasta O."/>
            <person name="Crooijmans R.P."/>
            <person name="Cooper K."/>
            <person name="Coulombe R.A."/>
            <person name="De S."/>
            <person name="Delany M.E."/>
            <person name="Dodgson J.B."/>
            <person name="Dong J.J."/>
            <person name="Evans C."/>
            <person name="Frederickson K.M."/>
            <person name="Flicek P."/>
            <person name="Florea L."/>
            <person name="Folkerts O."/>
            <person name="Groenen M.A."/>
            <person name="Harkins T.T."/>
            <person name="Herrero J."/>
            <person name="Hoffmann S."/>
            <person name="Megens H.J."/>
            <person name="Jiang A."/>
            <person name="de Jong P."/>
            <person name="Kaiser P."/>
            <person name="Kim H."/>
            <person name="Kim K.W."/>
            <person name="Kim S."/>
            <person name="Langenberger D."/>
            <person name="Lee M.K."/>
            <person name="Lee T."/>
            <person name="Mane S."/>
            <person name="Marcais G."/>
            <person name="Marz M."/>
            <person name="McElroy A.P."/>
            <person name="Modise T."/>
            <person name="Nefedov M."/>
            <person name="Notredame C."/>
            <person name="Paton I.R."/>
            <person name="Payne W.S."/>
            <person name="Pertea G."/>
            <person name="Prickett D."/>
            <person name="Puiu D."/>
            <person name="Qioa D."/>
            <person name="Raineri E."/>
            <person name="Ruffier M."/>
            <person name="Salzberg S.L."/>
            <person name="Schatz M.C."/>
            <person name="Scheuring C."/>
            <person name="Schmidt C.J."/>
            <person name="Schroeder S."/>
            <person name="Searle S.M."/>
            <person name="Smith E.J."/>
            <person name="Smith J."/>
            <person name="Sonstegard T.S."/>
            <person name="Stadler P.F."/>
            <person name="Tafer H."/>
            <person name="Tu Z.J."/>
            <person name="Van Tassell C.P."/>
            <person name="Vilella A.J."/>
            <person name="Williams K.P."/>
            <person name="Yorke J.A."/>
            <person name="Zhang L."/>
            <person name="Zhang H.B."/>
            <person name="Zhang X."/>
            <person name="Zhang Y."/>
            <person name="Reed K.M."/>
        </authorList>
    </citation>
    <scope>NUCLEOTIDE SEQUENCE [LARGE SCALE GENOMIC DNA]</scope>
</reference>
<evidence type="ECO:0000256" key="1">
    <source>
        <dbReference type="ARBA" id="ARBA00008535"/>
    </source>
</evidence>
<evidence type="ECO:0000256" key="3">
    <source>
        <dbReference type="ARBA" id="ARBA00023134"/>
    </source>
</evidence>
<dbReference type="PANTHER" id="PTHR10903:SF73">
    <property type="entry name" value="GTPASE IMAP FAMILY MEMBER 8"/>
    <property type="match status" value="1"/>
</dbReference>
<keyword evidence="6" id="KW-1185">Reference proteome</keyword>
<dbReference type="FunFam" id="3.40.50.300:FF:000366">
    <property type="entry name" value="GTPase, IMAP family member 2"/>
    <property type="match status" value="1"/>
</dbReference>
<organism evidence="5 6">
    <name type="scientific">Meleagris gallopavo</name>
    <name type="common">Wild turkey</name>
    <dbReference type="NCBI Taxonomy" id="9103"/>
    <lineage>
        <taxon>Eukaryota</taxon>
        <taxon>Metazoa</taxon>
        <taxon>Chordata</taxon>
        <taxon>Craniata</taxon>
        <taxon>Vertebrata</taxon>
        <taxon>Euteleostomi</taxon>
        <taxon>Archelosauria</taxon>
        <taxon>Archosauria</taxon>
        <taxon>Dinosauria</taxon>
        <taxon>Saurischia</taxon>
        <taxon>Theropoda</taxon>
        <taxon>Coelurosauria</taxon>
        <taxon>Aves</taxon>
        <taxon>Neognathae</taxon>
        <taxon>Galloanserae</taxon>
        <taxon>Galliformes</taxon>
        <taxon>Phasianidae</taxon>
        <taxon>Meleagridinae</taxon>
        <taxon>Meleagris</taxon>
    </lineage>
</organism>
<evidence type="ECO:0000256" key="2">
    <source>
        <dbReference type="ARBA" id="ARBA00022741"/>
    </source>
</evidence>
<dbReference type="InterPro" id="IPR006703">
    <property type="entry name" value="G_AIG1"/>
</dbReference>
<dbReference type="InParanoid" id="A0A803XWX9"/>
<dbReference type="PANTHER" id="PTHR10903">
    <property type="entry name" value="GTPASE, IMAP FAMILY MEMBER-RELATED"/>
    <property type="match status" value="1"/>
</dbReference>
<dbReference type="SUPFAM" id="SSF52540">
    <property type="entry name" value="P-loop containing nucleoside triphosphate hydrolases"/>
    <property type="match status" value="1"/>
</dbReference>
<dbReference type="GO" id="GO:0005525">
    <property type="term" value="F:GTP binding"/>
    <property type="evidence" value="ECO:0007669"/>
    <property type="project" value="UniProtKB-KW"/>
</dbReference>
<dbReference type="AlphaFoldDB" id="A0A803XWX9"/>
<dbReference type="CDD" id="cd01852">
    <property type="entry name" value="AIG1"/>
    <property type="match status" value="1"/>
</dbReference>
<dbReference type="Gene3D" id="3.40.50.300">
    <property type="entry name" value="P-loop containing nucleotide triphosphate hydrolases"/>
    <property type="match status" value="1"/>
</dbReference>